<proteinExistence type="predicted"/>
<organism evidence="1 2">
    <name type="scientific">Corallincola luteus</name>
    <dbReference type="NCBI Taxonomy" id="1775177"/>
    <lineage>
        <taxon>Bacteria</taxon>
        <taxon>Pseudomonadati</taxon>
        <taxon>Pseudomonadota</taxon>
        <taxon>Gammaproteobacteria</taxon>
        <taxon>Alteromonadales</taxon>
        <taxon>Psychromonadaceae</taxon>
        <taxon>Corallincola</taxon>
    </lineage>
</organism>
<accession>A0ABY2AK74</accession>
<dbReference type="Proteomes" id="UP000292554">
    <property type="component" value="Unassembled WGS sequence"/>
</dbReference>
<sequence length="442" mass="48505">MSDFCRVAWTEGMFLRPQHFQQQERHVSAQHRALVSQLLPFAWGVSSYETDTAALKCGQFGLREYSGILPDGVSVDAPAREALPQALAIPPSTRNKLIYIAVPTEHANNLNLSAVEDGQVTRFQYADHEVIDVSVGCDAAETLQLARLVMSLKLEGDEMAGYTFMPIAKVLEVTEEGGVALDPKYVPPCLNVQRIPRLAALIKELAGMLAQRGDALAGRLSQGQGTASSIADFLMLQLINRQQPLIEQLACHEGTHPYALVQQLYGLVGELSTFCSDSKRPQPMPSYRHDELTSLFGSLDVLLNQSLSTVLEQTAINLPMEVTKFGIRVSSVPDKGLFTSATFVLAVKADIPPEELRSNLPAQLKVGPVEHIRDLVNNQLPGILAAVLPVAPRQIPYHAGYHYFELDKSNDYWKRLNASGGIAVHLSGNYPGLEMDLWAINQ</sequence>
<name>A0ABY2AK74_9GAMM</name>
<reference evidence="1 2" key="1">
    <citation type="submission" date="2019-02" db="EMBL/GenBank/DDBJ databases">
        <title>Corallincola luteus sp. nov., a marine bacterium isolated from surface sediment of Bohai Sea in China.</title>
        <authorList>
            <person name="Ren Q."/>
        </authorList>
    </citation>
    <scope>NUCLEOTIDE SEQUENCE [LARGE SCALE GENOMIC DNA]</scope>
    <source>
        <strain evidence="1 2">DASS28</strain>
    </source>
</reference>
<keyword evidence="2" id="KW-1185">Reference proteome</keyword>
<dbReference type="RefSeq" id="WP_131415424.1">
    <property type="nucleotide sequence ID" value="NZ_SJXE01000004.1"/>
</dbReference>
<dbReference type="NCBIfam" id="TIGR03353">
    <property type="entry name" value="VI_chp_4"/>
    <property type="match status" value="1"/>
</dbReference>
<evidence type="ECO:0000313" key="2">
    <source>
        <dbReference type="Proteomes" id="UP000292554"/>
    </source>
</evidence>
<evidence type="ECO:0000313" key="1">
    <source>
        <dbReference type="EMBL" id="TCI03240.1"/>
    </source>
</evidence>
<dbReference type="InterPro" id="IPR010263">
    <property type="entry name" value="T6SS_TssK"/>
</dbReference>
<comment type="caution">
    <text evidence="1">The sequence shown here is derived from an EMBL/GenBank/DDBJ whole genome shotgun (WGS) entry which is preliminary data.</text>
</comment>
<dbReference type="Pfam" id="PF05936">
    <property type="entry name" value="T6SS_VasE"/>
    <property type="match status" value="1"/>
</dbReference>
<dbReference type="PANTHER" id="PTHR35566:SF1">
    <property type="entry name" value="TYPE VI SECRETION SYSTEM BASEPLATE COMPONENT TSSK1"/>
    <property type="match status" value="1"/>
</dbReference>
<protein>
    <submittedName>
        <fullName evidence="1">Type VI secretion system baseplate subunit TssK</fullName>
    </submittedName>
</protein>
<dbReference type="EMBL" id="SJXE01000004">
    <property type="protein sequence ID" value="TCI03240.1"/>
    <property type="molecule type" value="Genomic_DNA"/>
</dbReference>
<gene>
    <name evidence="1" type="primary">tssK</name>
    <name evidence="1" type="ORF">EZV61_10175</name>
</gene>
<dbReference type="PANTHER" id="PTHR35566">
    <property type="entry name" value="BLR3599 PROTEIN"/>
    <property type="match status" value="1"/>
</dbReference>